<gene>
    <name evidence="3" type="primary">LOC111024109</name>
</gene>
<evidence type="ECO:0000313" key="3">
    <source>
        <dbReference type="RefSeq" id="XP_022157402.1"/>
    </source>
</evidence>
<sequence>MPLVDFAGESVSTEGCVSLPVTIGEGDQRVTKVAEFVVIDRSSAYNAIIGRPLIHDLRAVPSTYHQVLKYPTSAGIATVRGEQKTSRECYATAMKGTTTCAAVTDAAEPCADEPEPNRGTPAEELELVPLLGLENQVSIDSGLWVEVKEELVGFLQANLTCSHVLVKKSNGKWRVCIDFTSLNKACPKDSFPLPRIDQLVDATAGHELLSFMDAYSRYNKMQMHAPDQEHTAFVTDQGLYCYNVMPFDLKNAGATYQRMVNMMFAKQI</sequence>
<keyword evidence="2" id="KW-1185">Reference proteome</keyword>
<dbReference type="InterPro" id="IPR000477">
    <property type="entry name" value="RT_dom"/>
</dbReference>
<proteinExistence type="predicted"/>
<dbReference type="AlphaFoldDB" id="A0A6J1DUD8"/>
<name>A0A6J1DUD8_MOMCH</name>
<feature type="domain" description="Reverse transcriptase" evidence="1">
    <location>
        <begin position="166"/>
        <end position="266"/>
    </location>
</feature>
<dbReference type="PANTHER" id="PTHR24559">
    <property type="entry name" value="TRANSPOSON TY3-I GAG-POL POLYPROTEIN"/>
    <property type="match status" value="1"/>
</dbReference>
<dbReference type="RefSeq" id="XP_022157402.1">
    <property type="nucleotide sequence ID" value="XM_022301710.1"/>
</dbReference>
<protein>
    <submittedName>
        <fullName evidence="3">Uncharacterized protein LOC111024109</fullName>
    </submittedName>
</protein>
<dbReference type="OrthoDB" id="1928766at2759"/>
<dbReference type="SUPFAM" id="SSF56672">
    <property type="entry name" value="DNA/RNA polymerases"/>
    <property type="match status" value="1"/>
</dbReference>
<dbReference type="GeneID" id="111024109"/>
<evidence type="ECO:0000259" key="1">
    <source>
        <dbReference type="Pfam" id="PF00078"/>
    </source>
</evidence>
<dbReference type="PANTHER" id="PTHR24559:SF444">
    <property type="entry name" value="REVERSE TRANSCRIPTASE DOMAIN-CONTAINING PROTEIN"/>
    <property type="match status" value="1"/>
</dbReference>
<dbReference type="KEGG" id="mcha:111024109"/>
<reference evidence="3" key="1">
    <citation type="submission" date="2025-08" db="UniProtKB">
        <authorList>
            <consortium name="RefSeq"/>
        </authorList>
    </citation>
    <scope>IDENTIFICATION</scope>
    <source>
        <strain evidence="3">OHB3-1</strain>
    </source>
</reference>
<evidence type="ECO:0000313" key="2">
    <source>
        <dbReference type="Proteomes" id="UP000504603"/>
    </source>
</evidence>
<accession>A0A6J1DUD8</accession>
<dbReference type="Gene3D" id="3.10.10.10">
    <property type="entry name" value="HIV Type 1 Reverse Transcriptase, subunit A, domain 1"/>
    <property type="match status" value="1"/>
</dbReference>
<dbReference type="Gene3D" id="3.30.70.270">
    <property type="match status" value="1"/>
</dbReference>
<dbReference type="Pfam" id="PF00078">
    <property type="entry name" value="RVT_1"/>
    <property type="match status" value="1"/>
</dbReference>
<dbReference type="CDD" id="cd01647">
    <property type="entry name" value="RT_LTR"/>
    <property type="match status" value="1"/>
</dbReference>
<dbReference type="InterPro" id="IPR043502">
    <property type="entry name" value="DNA/RNA_pol_sf"/>
</dbReference>
<dbReference type="InterPro" id="IPR053134">
    <property type="entry name" value="RNA-dir_DNA_polymerase"/>
</dbReference>
<organism evidence="2 3">
    <name type="scientific">Momordica charantia</name>
    <name type="common">Bitter gourd</name>
    <name type="synonym">Balsam pear</name>
    <dbReference type="NCBI Taxonomy" id="3673"/>
    <lineage>
        <taxon>Eukaryota</taxon>
        <taxon>Viridiplantae</taxon>
        <taxon>Streptophyta</taxon>
        <taxon>Embryophyta</taxon>
        <taxon>Tracheophyta</taxon>
        <taxon>Spermatophyta</taxon>
        <taxon>Magnoliopsida</taxon>
        <taxon>eudicotyledons</taxon>
        <taxon>Gunneridae</taxon>
        <taxon>Pentapetalae</taxon>
        <taxon>rosids</taxon>
        <taxon>fabids</taxon>
        <taxon>Cucurbitales</taxon>
        <taxon>Cucurbitaceae</taxon>
        <taxon>Momordiceae</taxon>
        <taxon>Momordica</taxon>
    </lineage>
</organism>
<dbReference type="Proteomes" id="UP000504603">
    <property type="component" value="Unplaced"/>
</dbReference>
<dbReference type="InterPro" id="IPR043128">
    <property type="entry name" value="Rev_trsase/Diguanyl_cyclase"/>
</dbReference>